<name>A0A382MIS0_9ZZZZ</name>
<evidence type="ECO:0000256" key="1">
    <source>
        <dbReference type="SAM" id="MobiDB-lite"/>
    </source>
</evidence>
<reference evidence="2" key="1">
    <citation type="submission" date="2018-05" db="EMBL/GenBank/DDBJ databases">
        <authorList>
            <person name="Lanie J.A."/>
            <person name="Ng W.-L."/>
            <person name="Kazmierczak K.M."/>
            <person name="Andrzejewski T.M."/>
            <person name="Davidsen T.M."/>
            <person name="Wayne K.J."/>
            <person name="Tettelin H."/>
            <person name="Glass J.I."/>
            <person name="Rusch D."/>
            <person name="Podicherti R."/>
            <person name="Tsui H.-C.T."/>
            <person name="Winkler M.E."/>
        </authorList>
    </citation>
    <scope>NUCLEOTIDE SEQUENCE</scope>
</reference>
<feature type="region of interest" description="Disordered" evidence="1">
    <location>
        <begin position="13"/>
        <end position="36"/>
    </location>
</feature>
<dbReference type="EMBL" id="UINC01093875">
    <property type="protein sequence ID" value="SVC48646.1"/>
    <property type="molecule type" value="Genomic_DNA"/>
</dbReference>
<protein>
    <submittedName>
        <fullName evidence="2">Uncharacterized protein</fullName>
    </submittedName>
</protein>
<organism evidence="2">
    <name type="scientific">marine metagenome</name>
    <dbReference type="NCBI Taxonomy" id="408172"/>
    <lineage>
        <taxon>unclassified sequences</taxon>
        <taxon>metagenomes</taxon>
        <taxon>ecological metagenomes</taxon>
    </lineage>
</organism>
<accession>A0A382MIS0</accession>
<gene>
    <name evidence="2" type="ORF">METZ01_LOCUS301500</name>
</gene>
<proteinExistence type="predicted"/>
<dbReference type="AlphaFoldDB" id="A0A382MIS0"/>
<feature type="non-terminal residue" evidence="2">
    <location>
        <position position="1"/>
    </location>
</feature>
<evidence type="ECO:0000313" key="2">
    <source>
        <dbReference type="EMBL" id="SVC48646.1"/>
    </source>
</evidence>
<sequence>LSVATLTYVATTGASTNTEYRSPRLENGKIIPGQHN</sequence>